<dbReference type="PROSITE" id="PS50111">
    <property type="entry name" value="CHEMOTAXIS_TRANSDUC_2"/>
    <property type="match status" value="1"/>
</dbReference>
<comment type="caution">
    <text evidence="12">The sequence shown here is derived from an EMBL/GenBank/DDBJ whole genome shotgun (WGS) entry which is preliminary data.</text>
</comment>
<feature type="domain" description="HAMP" evidence="11">
    <location>
        <begin position="208"/>
        <end position="260"/>
    </location>
</feature>
<dbReference type="InterPro" id="IPR033463">
    <property type="entry name" value="sCache_3"/>
</dbReference>
<evidence type="ECO:0000256" key="9">
    <source>
        <dbReference type="SAM" id="Phobius"/>
    </source>
</evidence>
<gene>
    <name evidence="12" type="ORF">P6N53_13020</name>
</gene>
<dbReference type="GO" id="GO:0006935">
    <property type="term" value="P:chemotaxis"/>
    <property type="evidence" value="ECO:0007669"/>
    <property type="project" value="InterPro"/>
</dbReference>
<feature type="transmembrane region" description="Helical" evidence="9">
    <location>
        <begin position="12"/>
        <end position="32"/>
    </location>
</feature>
<comment type="subcellular location">
    <subcellularLocation>
        <location evidence="1">Cell membrane</location>
        <topology evidence="1">Multi-pass membrane protein</topology>
    </subcellularLocation>
</comment>
<feature type="transmembrane region" description="Helical" evidence="9">
    <location>
        <begin position="187"/>
        <end position="206"/>
    </location>
</feature>
<accession>A0AAW7ZFI9</accession>
<keyword evidence="13" id="KW-1185">Reference proteome</keyword>
<dbReference type="Pfam" id="PF00672">
    <property type="entry name" value="HAMP"/>
    <property type="match status" value="1"/>
</dbReference>
<dbReference type="InterPro" id="IPR004090">
    <property type="entry name" value="Chemotax_Me-accpt_rcpt"/>
</dbReference>
<evidence type="ECO:0000313" key="12">
    <source>
        <dbReference type="EMBL" id="MDO7788146.1"/>
    </source>
</evidence>
<evidence type="ECO:0000259" key="10">
    <source>
        <dbReference type="PROSITE" id="PS50111"/>
    </source>
</evidence>
<keyword evidence="6 8" id="KW-0807">Transducer</keyword>
<proteinExistence type="inferred from homology"/>
<sequence length="523" mass="56238">MYKGIKSIKSQLIAIVGTVLLISMAATGYIAYYEVQNAANVSAIEKAKGDIEMGLALIEKSYPGPWRVEGDKLYKGEMLINGNEAIVDNIGKLTGDTCTIFLNDTRVTTNVIRDGQRAVGTQASPQVIETVLKNKQPYYGEAVVVGVKYETAYRPIYDQSNNAVGMFYVGVSKEFVDQILSTALKHIVIAGLFILVLSAILILWLANRLILKPVSLLNEGSQALAQGDLTHDVKVSVNNELGELAISFNTMAANLRGMVSNLSNQAMILSGHSQELAAASEEVSATVDSIASNSTEVAAITEQSAAGSRQVAETMTLTNVEVQKGNQLAQQSVEQMNTLQQSVNTAAESVKILHERSQNINQITEVITQIADQTNLLALNAAIEAARAGEQGRGFAVVADEVRKLAEKSASAAKEIQDLIGRVLRRVDAVLMEMESSRSDAEHVTTVILDTGNSFNEIYMAIATITENVNQIATGAEHISQSTQDLAGSSEQISAVVQQITGSATAMSKMSEDVNELIRHFKI</sequence>
<dbReference type="InterPro" id="IPR029151">
    <property type="entry name" value="Sensor-like_sf"/>
</dbReference>
<dbReference type="CDD" id="cd06225">
    <property type="entry name" value="HAMP"/>
    <property type="match status" value="1"/>
</dbReference>
<dbReference type="Pfam" id="PF00015">
    <property type="entry name" value="MCPsignal"/>
    <property type="match status" value="1"/>
</dbReference>
<dbReference type="PRINTS" id="PR00260">
    <property type="entry name" value="CHEMTRNSDUCR"/>
</dbReference>
<dbReference type="SUPFAM" id="SSF58104">
    <property type="entry name" value="Methyl-accepting chemotaxis protein (MCP) signaling domain"/>
    <property type="match status" value="1"/>
</dbReference>
<evidence type="ECO:0000256" key="8">
    <source>
        <dbReference type="PROSITE-ProRule" id="PRU00284"/>
    </source>
</evidence>
<organism evidence="12 13">
    <name type="scientific">Desulforamulus aquiferis</name>
    <dbReference type="NCBI Taxonomy" id="1397668"/>
    <lineage>
        <taxon>Bacteria</taxon>
        <taxon>Bacillati</taxon>
        <taxon>Bacillota</taxon>
        <taxon>Clostridia</taxon>
        <taxon>Eubacteriales</taxon>
        <taxon>Peptococcaceae</taxon>
        <taxon>Desulforamulus</taxon>
    </lineage>
</organism>
<dbReference type="SMART" id="SM00283">
    <property type="entry name" value="MA"/>
    <property type="match status" value="1"/>
</dbReference>
<dbReference type="SMART" id="SM00304">
    <property type="entry name" value="HAMP"/>
    <property type="match status" value="1"/>
</dbReference>
<keyword evidence="3 9" id="KW-0812">Transmembrane</keyword>
<dbReference type="InterPro" id="IPR003660">
    <property type="entry name" value="HAMP_dom"/>
</dbReference>
<dbReference type="GO" id="GO:0004888">
    <property type="term" value="F:transmembrane signaling receptor activity"/>
    <property type="evidence" value="ECO:0007669"/>
    <property type="project" value="InterPro"/>
</dbReference>
<evidence type="ECO:0000256" key="5">
    <source>
        <dbReference type="ARBA" id="ARBA00023136"/>
    </source>
</evidence>
<dbReference type="PANTHER" id="PTHR32089:SF112">
    <property type="entry name" value="LYSOZYME-LIKE PROTEIN-RELATED"/>
    <property type="match status" value="1"/>
</dbReference>
<dbReference type="CDD" id="cd11386">
    <property type="entry name" value="MCP_signal"/>
    <property type="match status" value="1"/>
</dbReference>
<dbReference type="FunFam" id="1.10.287.950:FF:000001">
    <property type="entry name" value="Methyl-accepting chemotaxis sensory transducer"/>
    <property type="match status" value="1"/>
</dbReference>
<evidence type="ECO:0000256" key="1">
    <source>
        <dbReference type="ARBA" id="ARBA00004651"/>
    </source>
</evidence>
<name>A0AAW7ZFI9_9FIRM</name>
<dbReference type="Proteomes" id="UP001172911">
    <property type="component" value="Unassembled WGS sequence"/>
</dbReference>
<dbReference type="Gene3D" id="1.10.287.950">
    <property type="entry name" value="Methyl-accepting chemotaxis protein"/>
    <property type="match status" value="1"/>
</dbReference>
<evidence type="ECO:0000256" key="4">
    <source>
        <dbReference type="ARBA" id="ARBA00022989"/>
    </source>
</evidence>
<evidence type="ECO:0000256" key="2">
    <source>
        <dbReference type="ARBA" id="ARBA00022475"/>
    </source>
</evidence>
<dbReference type="AlphaFoldDB" id="A0AAW7ZFI9"/>
<keyword evidence="4 9" id="KW-1133">Transmembrane helix</keyword>
<reference evidence="12" key="1">
    <citation type="journal article" date="2023" name="J. Hazard. Mater.">
        <title>Anaerobic biodegradation of pyrene and benzo[a]pyrene by a new sulfate-reducing Desulforamulus aquiferis strain DSA.</title>
        <authorList>
            <person name="Zhang Z."/>
            <person name="Sun J."/>
            <person name="Gong X."/>
            <person name="Wang C."/>
            <person name="Wang H."/>
        </authorList>
    </citation>
    <scope>NUCLEOTIDE SEQUENCE</scope>
    <source>
        <strain evidence="12">DSA</strain>
    </source>
</reference>
<protein>
    <submittedName>
        <fullName evidence="12">Methyl-accepting chemotaxis protein</fullName>
    </submittedName>
</protein>
<evidence type="ECO:0000259" key="11">
    <source>
        <dbReference type="PROSITE" id="PS50885"/>
    </source>
</evidence>
<dbReference type="SUPFAM" id="SSF103190">
    <property type="entry name" value="Sensory domain-like"/>
    <property type="match status" value="1"/>
</dbReference>
<dbReference type="GO" id="GO:0005886">
    <property type="term" value="C:plasma membrane"/>
    <property type="evidence" value="ECO:0007669"/>
    <property type="project" value="UniProtKB-SubCell"/>
</dbReference>
<dbReference type="GO" id="GO:0007165">
    <property type="term" value="P:signal transduction"/>
    <property type="evidence" value="ECO:0007669"/>
    <property type="project" value="UniProtKB-KW"/>
</dbReference>
<evidence type="ECO:0000256" key="6">
    <source>
        <dbReference type="ARBA" id="ARBA00023224"/>
    </source>
</evidence>
<dbReference type="InterPro" id="IPR004089">
    <property type="entry name" value="MCPsignal_dom"/>
</dbReference>
<feature type="domain" description="Methyl-accepting transducer" evidence="10">
    <location>
        <begin position="258"/>
        <end position="501"/>
    </location>
</feature>
<dbReference type="PANTHER" id="PTHR32089">
    <property type="entry name" value="METHYL-ACCEPTING CHEMOTAXIS PROTEIN MCPB"/>
    <property type="match status" value="1"/>
</dbReference>
<evidence type="ECO:0000313" key="13">
    <source>
        <dbReference type="Proteomes" id="UP001172911"/>
    </source>
</evidence>
<comment type="similarity">
    <text evidence="7">Belongs to the methyl-accepting chemotaxis (MCP) protein family.</text>
</comment>
<evidence type="ECO:0000256" key="3">
    <source>
        <dbReference type="ARBA" id="ARBA00022692"/>
    </source>
</evidence>
<keyword evidence="2" id="KW-1003">Cell membrane</keyword>
<dbReference type="PROSITE" id="PS50885">
    <property type="entry name" value="HAMP"/>
    <property type="match status" value="1"/>
</dbReference>
<keyword evidence="5 9" id="KW-0472">Membrane</keyword>
<evidence type="ECO:0000256" key="7">
    <source>
        <dbReference type="ARBA" id="ARBA00029447"/>
    </source>
</evidence>
<reference evidence="12" key="2">
    <citation type="submission" date="2023-03" db="EMBL/GenBank/DDBJ databases">
        <authorList>
            <person name="Zhang Z."/>
        </authorList>
    </citation>
    <scope>NUCLEOTIDE SEQUENCE</scope>
    <source>
        <strain evidence="12">DSA</strain>
    </source>
</reference>
<dbReference type="EMBL" id="JARPTC010000019">
    <property type="protein sequence ID" value="MDO7788146.1"/>
    <property type="molecule type" value="Genomic_DNA"/>
</dbReference>
<dbReference type="Pfam" id="PF17202">
    <property type="entry name" value="sCache_3_3"/>
    <property type="match status" value="1"/>
</dbReference>